<dbReference type="InterPro" id="IPR045916">
    <property type="entry name" value="DUF5777"/>
</dbReference>
<keyword evidence="3" id="KW-1185">Reference proteome</keyword>
<dbReference type="Pfam" id="PF19089">
    <property type="entry name" value="DUF5777"/>
    <property type="match status" value="1"/>
</dbReference>
<evidence type="ECO:0000259" key="1">
    <source>
        <dbReference type="Pfam" id="PF19089"/>
    </source>
</evidence>
<dbReference type="Proteomes" id="UP000281985">
    <property type="component" value="Unassembled WGS sequence"/>
</dbReference>
<protein>
    <recommendedName>
        <fullName evidence="1">DUF5777 domain-containing protein</fullName>
    </recommendedName>
</protein>
<evidence type="ECO:0000313" key="3">
    <source>
        <dbReference type="Proteomes" id="UP000281985"/>
    </source>
</evidence>
<organism evidence="2 3">
    <name type="scientific">Dokdonia sinensis</name>
    <dbReference type="NCBI Taxonomy" id="2479847"/>
    <lineage>
        <taxon>Bacteria</taxon>
        <taxon>Pseudomonadati</taxon>
        <taxon>Bacteroidota</taxon>
        <taxon>Flavobacteriia</taxon>
        <taxon>Flavobacteriales</taxon>
        <taxon>Flavobacteriaceae</taxon>
        <taxon>Dokdonia</taxon>
    </lineage>
</organism>
<sequence length="273" mass="30869">MGQDLWSILESEPVDTPEYVMSTFKGNRLSIGHSIETRKKGALEVTFMSRYWNTAEESNNNFFADRMCARFGVDYAFSDRFTAGVGYGPPNGIADGYVKYRFLQQGAGGDGSPVGITGLQTATYRSRQLTGVEDRSEFFNRTAFTSQLLIARKINTDFSLQVAPTFVHRSSSSNSLDDHNHFAVGFGGRYKLGNHVSLVSEYYYVANPLESIETFGSFALGVNWDVRYLLLQFTMTNNPIFTEDTFITQTRRNFNFKDGNFFFGFNATYFLQL</sequence>
<feature type="domain" description="DUF5777" evidence="1">
    <location>
        <begin position="24"/>
        <end position="270"/>
    </location>
</feature>
<name>A0A3M0GE51_9FLAO</name>
<gene>
    <name evidence="2" type="ORF">EAX61_03995</name>
</gene>
<dbReference type="SUPFAM" id="SSF56935">
    <property type="entry name" value="Porins"/>
    <property type="match status" value="1"/>
</dbReference>
<comment type="caution">
    <text evidence="2">The sequence shown here is derived from an EMBL/GenBank/DDBJ whole genome shotgun (WGS) entry which is preliminary data.</text>
</comment>
<accession>A0A3M0GE51</accession>
<reference evidence="2 3" key="1">
    <citation type="submission" date="2018-10" db="EMBL/GenBank/DDBJ databases">
        <title>Dokdonia luteus sp. nov., isolated from sea water.</title>
        <authorList>
            <person name="Zhou L.Y."/>
            <person name="Du Z.J."/>
        </authorList>
    </citation>
    <scope>NUCLEOTIDE SEQUENCE [LARGE SCALE GENOMIC DNA]</scope>
    <source>
        <strain evidence="2 3">SH27</strain>
    </source>
</reference>
<dbReference type="AlphaFoldDB" id="A0A3M0GE51"/>
<dbReference type="EMBL" id="REFV01000003">
    <property type="protein sequence ID" value="RMB62747.1"/>
    <property type="molecule type" value="Genomic_DNA"/>
</dbReference>
<evidence type="ECO:0000313" key="2">
    <source>
        <dbReference type="EMBL" id="RMB62747.1"/>
    </source>
</evidence>
<proteinExistence type="predicted"/>